<comment type="caution">
    <text evidence="2">The sequence shown here is derived from an EMBL/GenBank/DDBJ whole genome shotgun (WGS) entry which is preliminary data.</text>
</comment>
<keyword evidence="1" id="KW-0812">Transmembrane</keyword>
<feature type="transmembrane region" description="Helical" evidence="1">
    <location>
        <begin position="6"/>
        <end position="26"/>
    </location>
</feature>
<keyword evidence="1" id="KW-1133">Transmembrane helix</keyword>
<reference evidence="2" key="1">
    <citation type="submission" date="2022-07" db="EMBL/GenBank/DDBJ databases">
        <authorList>
            <person name="Macas J."/>
            <person name="Novak P."/>
            <person name="Neumann P."/>
        </authorList>
    </citation>
    <scope>NUCLEOTIDE SEQUENCE</scope>
</reference>
<accession>A0AAV0CJM2</accession>
<dbReference type="Proteomes" id="UP001152523">
    <property type="component" value="Unassembled WGS sequence"/>
</dbReference>
<proteinExistence type="predicted"/>
<evidence type="ECO:0000256" key="1">
    <source>
        <dbReference type="SAM" id="Phobius"/>
    </source>
</evidence>
<keyword evidence="4" id="KW-1185">Reference proteome</keyword>
<keyword evidence="1" id="KW-0472">Membrane</keyword>
<sequence length="125" mass="14030">MLSSQGLVFATAMAVSAGTVILFDLFRDKYYPGHHNQDSSSPENPRILRSCLASAGEKKRKKEKKVSFAEGVKESIRKGEEYRRGFRKVNRRSCGGVVNRGMPANHAALYTGVLKDRSLRLEYSY</sequence>
<evidence type="ECO:0000313" key="2">
    <source>
        <dbReference type="EMBL" id="CAH9075717.1"/>
    </source>
</evidence>
<dbReference type="EMBL" id="CAMAPF010001029">
    <property type="protein sequence ID" value="CAH9141455.1"/>
    <property type="molecule type" value="Genomic_DNA"/>
</dbReference>
<dbReference type="EMBL" id="CAMAPF010000030">
    <property type="protein sequence ID" value="CAH9075717.1"/>
    <property type="molecule type" value="Genomic_DNA"/>
</dbReference>
<evidence type="ECO:0000313" key="3">
    <source>
        <dbReference type="EMBL" id="CAH9141455.1"/>
    </source>
</evidence>
<dbReference type="PANTHER" id="PTHR33564">
    <property type="entry name" value="TRANSMEMBRANE PROTEIN"/>
    <property type="match status" value="1"/>
</dbReference>
<organism evidence="2 4">
    <name type="scientific">Cuscuta epithymum</name>
    <dbReference type="NCBI Taxonomy" id="186058"/>
    <lineage>
        <taxon>Eukaryota</taxon>
        <taxon>Viridiplantae</taxon>
        <taxon>Streptophyta</taxon>
        <taxon>Embryophyta</taxon>
        <taxon>Tracheophyta</taxon>
        <taxon>Spermatophyta</taxon>
        <taxon>Magnoliopsida</taxon>
        <taxon>eudicotyledons</taxon>
        <taxon>Gunneridae</taxon>
        <taxon>Pentapetalae</taxon>
        <taxon>asterids</taxon>
        <taxon>lamiids</taxon>
        <taxon>Solanales</taxon>
        <taxon>Convolvulaceae</taxon>
        <taxon>Cuscuteae</taxon>
        <taxon>Cuscuta</taxon>
        <taxon>Cuscuta subgen. Cuscuta</taxon>
    </lineage>
</organism>
<dbReference type="PANTHER" id="PTHR33564:SF15">
    <property type="entry name" value="PROTEIN, PUTATIVE-RELATED"/>
    <property type="match status" value="1"/>
</dbReference>
<name>A0AAV0CJM2_9ASTE</name>
<dbReference type="AlphaFoldDB" id="A0AAV0CJM2"/>
<evidence type="ECO:0000313" key="4">
    <source>
        <dbReference type="Proteomes" id="UP001152523"/>
    </source>
</evidence>
<protein>
    <submittedName>
        <fullName evidence="2">Uncharacterized protein</fullName>
    </submittedName>
</protein>
<gene>
    <name evidence="3" type="ORF">CEPIT_LOCUS39139</name>
    <name evidence="2" type="ORF">CEPIT_LOCUS5618</name>
</gene>